<feature type="compositionally biased region" description="Pro residues" evidence="1">
    <location>
        <begin position="435"/>
        <end position="449"/>
    </location>
</feature>
<accession>A0A163C796</accession>
<evidence type="ECO:0000256" key="1">
    <source>
        <dbReference type="SAM" id="MobiDB-lite"/>
    </source>
</evidence>
<evidence type="ECO:0000313" key="3">
    <source>
        <dbReference type="Proteomes" id="UP000076837"/>
    </source>
</evidence>
<feature type="region of interest" description="Disordered" evidence="1">
    <location>
        <begin position="430"/>
        <end position="449"/>
    </location>
</feature>
<dbReference type="AlphaFoldDB" id="A0A163C796"/>
<evidence type="ECO:0000313" key="2">
    <source>
        <dbReference type="EMBL" id="KZM22253.1"/>
    </source>
</evidence>
<name>A0A163C796_DIDRA</name>
<dbReference type="InterPro" id="IPR014752">
    <property type="entry name" value="Arrestin-like_C"/>
</dbReference>
<proteinExistence type="predicted"/>
<dbReference type="Gene3D" id="2.60.40.640">
    <property type="match status" value="1"/>
</dbReference>
<dbReference type="Proteomes" id="UP000076837">
    <property type="component" value="Unassembled WGS sequence"/>
</dbReference>
<organism evidence="2 3">
    <name type="scientific">Didymella rabiei</name>
    <name type="common">Chickpea ascochyta blight fungus</name>
    <name type="synonym">Mycosphaerella rabiei</name>
    <dbReference type="NCBI Taxonomy" id="5454"/>
    <lineage>
        <taxon>Eukaryota</taxon>
        <taxon>Fungi</taxon>
        <taxon>Dikarya</taxon>
        <taxon>Ascomycota</taxon>
        <taxon>Pezizomycotina</taxon>
        <taxon>Dothideomycetes</taxon>
        <taxon>Pleosporomycetidae</taxon>
        <taxon>Pleosporales</taxon>
        <taxon>Pleosporineae</taxon>
        <taxon>Didymellaceae</taxon>
        <taxon>Ascochyta</taxon>
    </lineage>
</organism>
<comment type="caution">
    <text evidence="2">The sequence shown here is derived from an EMBL/GenBank/DDBJ whole genome shotgun (WGS) entry which is preliminary data.</text>
</comment>
<gene>
    <name evidence="2" type="ORF">ST47_g6579</name>
</gene>
<protein>
    <submittedName>
        <fullName evidence="2">Uncharacterized protein</fullName>
    </submittedName>
</protein>
<reference evidence="2 3" key="1">
    <citation type="journal article" date="2016" name="Sci. Rep.">
        <title>Draft genome sequencing and secretome analysis of fungal phytopathogen Ascochyta rabiei provides insight into the necrotrophic effector repertoire.</title>
        <authorList>
            <person name="Verma S."/>
            <person name="Gazara R.K."/>
            <person name="Nizam S."/>
            <person name="Parween S."/>
            <person name="Chattopadhyay D."/>
            <person name="Verma P.K."/>
        </authorList>
    </citation>
    <scope>NUCLEOTIDE SEQUENCE [LARGE SCALE GENOMIC DNA]</scope>
    <source>
        <strain evidence="2 3">ArDII</strain>
    </source>
</reference>
<sequence length="449" mass="50469">MHSASVSLAGASDTNLAQKLLYIDVFSHTKHTYTTGDIVRGVVRVDPTARPQNVSIFFRGTCILYNKDFEGCQTELFRLERELFTSSGTSENYDILRRGTADDGKVDLPFQFTFPHVVAQTPPAGREWHYSKDSFGHPRFQHSPGFLLPPTCTSSTNAGVAVAPGVSYYLEARLDSSLKIRQEVKFVPPAPEYDLLLLQPNIDFGTSLPRQQCRYKFIRTRKLLPGYKEKSGKFSKVKDFLVEKELFFGIETFSEIPFYKFNVLATPPRVIVIGSDFPILVTLQHLDRSSSIPEPPPLFLRRVRVQIISTYNTFVPQPKDSVNCASEHIDRAEHTTTLIDKKFTSGNGEPLQDGLNMADLGDHRKLKADGLITPSFSTYGMTLEHVMQVEMWGECVKNEWSGIVCKEKVQFVSGWTFSSISGENGTIGLDQLHARPPPQAFPPPEYYTV</sequence>
<dbReference type="OrthoDB" id="5349440at2759"/>
<keyword evidence="3" id="KW-1185">Reference proteome</keyword>
<dbReference type="EMBL" id="JYNV01000222">
    <property type="protein sequence ID" value="KZM22253.1"/>
    <property type="molecule type" value="Genomic_DNA"/>
</dbReference>